<dbReference type="InterPro" id="IPR001387">
    <property type="entry name" value="Cro/C1-type_HTH"/>
</dbReference>
<comment type="caution">
    <text evidence="2">The sequence shown here is derived from an EMBL/GenBank/DDBJ whole genome shotgun (WGS) entry which is preliminary data.</text>
</comment>
<evidence type="ECO:0000259" key="1">
    <source>
        <dbReference type="PROSITE" id="PS50943"/>
    </source>
</evidence>
<dbReference type="PATRIC" id="fig|303541.3.peg.194"/>
<protein>
    <recommendedName>
        <fullName evidence="1">HTH cro/C1-type domain-containing protein</fullName>
    </recommendedName>
</protein>
<proteinExistence type="predicted"/>
<name>A0A0F4LVA1_9LACO</name>
<dbReference type="STRING" id="303541.JF72_00550"/>
<reference evidence="2 3" key="1">
    <citation type="submission" date="2015-01" db="EMBL/GenBank/DDBJ databases">
        <title>Comparative genomics of the lactic acid bacteria isolated from the honey bee gut.</title>
        <authorList>
            <person name="Ellegaard K.M."/>
            <person name="Tamarit D."/>
            <person name="Javelind E."/>
            <person name="Olofsson T."/>
            <person name="Andersson S.G."/>
            <person name="Vasquez A."/>
        </authorList>
    </citation>
    <scope>NUCLEOTIDE SEQUENCE [LARGE SCALE GENOMIC DNA]</scope>
    <source>
        <strain evidence="2 3">Hma11</strain>
    </source>
</reference>
<dbReference type="CDD" id="cd00093">
    <property type="entry name" value="HTH_XRE"/>
    <property type="match status" value="1"/>
</dbReference>
<dbReference type="AlphaFoldDB" id="A0A0F4LVA1"/>
<dbReference type="GO" id="GO:0003677">
    <property type="term" value="F:DNA binding"/>
    <property type="evidence" value="ECO:0007669"/>
    <property type="project" value="InterPro"/>
</dbReference>
<accession>A0A0F4LVA1</accession>
<dbReference type="EMBL" id="JXLG01000002">
    <property type="protein sequence ID" value="KJY62535.1"/>
    <property type="molecule type" value="Genomic_DNA"/>
</dbReference>
<evidence type="ECO:0000313" key="3">
    <source>
        <dbReference type="Proteomes" id="UP000033682"/>
    </source>
</evidence>
<dbReference type="HOGENOM" id="CLU_072045_3_0_9"/>
<feature type="domain" description="HTH cro/C1-type" evidence="1">
    <location>
        <begin position="7"/>
        <end position="61"/>
    </location>
</feature>
<dbReference type="RefSeq" id="WP_046305779.1">
    <property type="nucleotide sequence ID" value="NZ_KQ033999.1"/>
</dbReference>
<sequence>MTIGELLKKFRVKQLKTQKEWAAGVVTPSYYSKVEKNLHRITAEDLIAILRINHVKPWEFFNQLDENQQAQNVAFNEIEEEVNRAYYQNNPKKIEEIRQYVENSDIENKDKLLLLIDFNLADTLNNVAELSDTKKAQLKNWLLEQDDFDERTLRMYINFIPIYDLKSNLKIGKKIAEKLKGTTETRKQEELLGVIINILIVCIEQGAYDETGYFVQAAENIRTVPKLFFYKNMLVFLENMINEHFDHQEEYVAKCQWAIKNFDLLGMPEYGKEAERFFNEYQ</sequence>
<dbReference type="PANTHER" id="PTHR37038">
    <property type="entry name" value="TRANSCRIPTIONAL REGULATOR-RELATED"/>
    <property type="match status" value="1"/>
</dbReference>
<dbReference type="InterPro" id="IPR010982">
    <property type="entry name" value="Lambda_DNA-bd_dom_sf"/>
</dbReference>
<dbReference type="PROSITE" id="PS50943">
    <property type="entry name" value="HTH_CROC1"/>
    <property type="match status" value="1"/>
</dbReference>
<dbReference type="NCBIfam" id="TIGR01716">
    <property type="entry name" value="RGG_Cterm"/>
    <property type="match status" value="1"/>
</dbReference>
<keyword evidence="3" id="KW-1185">Reference proteome</keyword>
<evidence type="ECO:0000313" key="2">
    <source>
        <dbReference type="EMBL" id="KJY62535.1"/>
    </source>
</evidence>
<dbReference type="Proteomes" id="UP000033682">
    <property type="component" value="Unassembled WGS sequence"/>
</dbReference>
<dbReference type="SMART" id="SM00530">
    <property type="entry name" value="HTH_XRE"/>
    <property type="match status" value="1"/>
</dbReference>
<gene>
    <name evidence="2" type="ORF">JF72_00550</name>
</gene>
<dbReference type="InterPro" id="IPR053163">
    <property type="entry name" value="HTH-type_regulator_Rgg"/>
</dbReference>
<organism evidence="2 3">
    <name type="scientific">Lactobacillus apis</name>
    <dbReference type="NCBI Taxonomy" id="303541"/>
    <lineage>
        <taxon>Bacteria</taxon>
        <taxon>Bacillati</taxon>
        <taxon>Bacillota</taxon>
        <taxon>Bacilli</taxon>
        <taxon>Lactobacillales</taxon>
        <taxon>Lactobacillaceae</taxon>
        <taxon>Lactobacillus</taxon>
    </lineage>
</organism>
<dbReference type="InterPro" id="IPR010057">
    <property type="entry name" value="Transcription_activator_Rgg_C"/>
</dbReference>
<dbReference type="Pfam" id="PF01381">
    <property type="entry name" value="HTH_3"/>
    <property type="match status" value="1"/>
</dbReference>
<dbReference type="Gene3D" id="1.25.40.10">
    <property type="entry name" value="Tetratricopeptide repeat domain"/>
    <property type="match status" value="1"/>
</dbReference>
<dbReference type="SUPFAM" id="SSF47413">
    <property type="entry name" value="lambda repressor-like DNA-binding domains"/>
    <property type="match status" value="1"/>
</dbReference>
<dbReference type="Pfam" id="PF21259">
    <property type="entry name" value="Rgg_C"/>
    <property type="match status" value="1"/>
</dbReference>
<dbReference type="InterPro" id="IPR011990">
    <property type="entry name" value="TPR-like_helical_dom_sf"/>
</dbReference>